<dbReference type="AlphaFoldDB" id="A0A167SYC0"/>
<proteinExistence type="predicted"/>
<dbReference type="PROSITE" id="PS50297">
    <property type="entry name" value="ANK_REP_REGION"/>
    <property type="match status" value="1"/>
</dbReference>
<reference evidence="4" key="1">
    <citation type="journal article" date="2014" name="Genome Announc.">
        <title>Complete sequencing and chromosome-scale genome assembly of the industrial progenitor strain P2niaD18 from the penicillin producer Penicillium chrysogenum.</title>
        <authorList>
            <person name="Specht T."/>
            <person name="Dahlmann T.A."/>
            <person name="Zadra I."/>
            <person name="Kurnsteiner H."/>
            <person name="Kuck U."/>
        </authorList>
    </citation>
    <scope>NUCLEOTIDE SEQUENCE [LARGE SCALE GENOMIC DNA]</scope>
    <source>
        <strain evidence="4">P2niaD18</strain>
    </source>
</reference>
<evidence type="ECO:0000256" key="2">
    <source>
        <dbReference type="ARBA" id="ARBA00023043"/>
    </source>
</evidence>
<name>A0A167SYC0_PENCH</name>
<dbReference type="SUPFAM" id="SSF48403">
    <property type="entry name" value="Ankyrin repeat"/>
    <property type="match status" value="1"/>
</dbReference>
<dbReference type="Gene3D" id="1.25.40.20">
    <property type="entry name" value="Ankyrin repeat-containing domain"/>
    <property type="match status" value="1"/>
</dbReference>
<sequence length="165" mass="18588">MPPQTTTIIDGEFERLKSIQMNALDKNVMAFLEATHKSVQAKGIYNPRGPFERSLIHYAAMGDCTELLLQLLETEAPIEDRDQNKRTPLSWAAEYGSYNVTKILVQNGAQVNSLDDTYTSPLTWLKYAGHPDCKSLPATKRFLKSNGATTRGFKRAWILQKLGRL</sequence>
<dbReference type="Proteomes" id="UP000076449">
    <property type="component" value="Chromosome II"/>
</dbReference>
<gene>
    <name evidence="4" type="ORF">EN45_062430</name>
</gene>
<dbReference type="Pfam" id="PF12796">
    <property type="entry name" value="Ank_2"/>
    <property type="match status" value="1"/>
</dbReference>
<dbReference type="SMART" id="SM00248">
    <property type="entry name" value="ANK"/>
    <property type="match status" value="2"/>
</dbReference>
<keyword evidence="2 3" id="KW-0040">ANK repeat</keyword>
<dbReference type="InterPro" id="IPR002110">
    <property type="entry name" value="Ankyrin_rpt"/>
</dbReference>
<protein>
    <submittedName>
        <fullName evidence="4">Ankyrin repeat domain-containing protein</fullName>
    </submittedName>
</protein>
<evidence type="ECO:0000256" key="1">
    <source>
        <dbReference type="ARBA" id="ARBA00022737"/>
    </source>
</evidence>
<organism evidence="4">
    <name type="scientific">Penicillium chrysogenum</name>
    <name type="common">Penicillium notatum</name>
    <dbReference type="NCBI Taxonomy" id="5076"/>
    <lineage>
        <taxon>Eukaryota</taxon>
        <taxon>Fungi</taxon>
        <taxon>Dikarya</taxon>
        <taxon>Ascomycota</taxon>
        <taxon>Pezizomycotina</taxon>
        <taxon>Eurotiomycetes</taxon>
        <taxon>Eurotiomycetidae</taxon>
        <taxon>Eurotiales</taxon>
        <taxon>Aspergillaceae</taxon>
        <taxon>Penicillium</taxon>
        <taxon>Penicillium chrysogenum species complex</taxon>
    </lineage>
</organism>
<evidence type="ECO:0000256" key="3">
    <source>
        <dbReference type="PROSITE-ProRule" id="PRU00023"/>
    </source>
</evidence>
<feature type="repeat" description="ANK" evidence="3">
    <location>
        <begin position="84"/>
        <end position="116"/>
    </location>
</feature>
<dbReference type="InterPro" id="IPR036770">
    <property type="entry name" value="Ankyrin_rpt-contain_sf"/>
</dbReference>
<evidence type="ECO:0000313" key="4">
    <source>
        <dbReference type="EMBL" id="KZN87682.1"/>
    </source>
</evidence>
<dbReference type="PANTHER" id="PTHR24198">
    <property type="entry name" value="ANKYRIN REPEAT AND PROTEIN KINASE DOMAIN-CONTAINING PROTEIN"/>
    <property type="match status" value="1"/>
</dbReference>
<dbReference type="EMBL" id="CM002799">
    <property type="protein sequence ID" value="KZN87682.1"/>
    <property type="molecule type" value="Genomic_DNA"/>
</dbReference>
<accession>A0A167SYC0</accession>
<dbReference type="PROSITE" id="PS50088">
    <property type="entry name" value="ANK_REPEAT"/>
    <property type="match status" value="1"/>
</dbReference>
<keyword evidence="1" id="KW-0677">Repeat</keyword>
<dbReference type="PANTHER" id="PTHR24198:SF165">
    <property type="entry name" value="ANKYRIN REPEAT-CONTAINING PROTEIN-RELATED"/>
    <property type="match status" value="1"/>
</dbReference>